<sequence>MQIHYILISMCLIFFSSCQKGKVENIKFRKTLSIDFDKYKNQSLELSNSIDSIKIVSLKTDSIFIIGGINNLYFNDPYFFLNDPLSQCIYIYDIHGNGISKIARKGRGPGEFLSITDFTTLEDNTIVILDNLGGKIIFYNLLGDLIQEIKIDRNINIDNISNIDNDHLALFTGYSDKNSCISILNIGSHEIKKLLLNIPHYAQHSQSELNQTFTKYKKSVLFKSIFDYNVFQITPDSIIPQYQFDFKKYNISFESFDGKIETSIAYIRRDNYISEPDYLLENDKYIYCNFFKGGKFYELYYNKQQQRPYLFNAETLPEKFASIYSNPKYAKNNYFIFTIADEDHLHTLLKLHQDTTNHIKLIYTPLVSQENLENNNPHLLFIYTK</sequence>
<keyword evidence="2" id="KW-1185">Reference proteome</keyword>
<dbReference type="RefSeq" id="WP_127074697.1">
    <property type="nucleotide sequence ID" value="NZ_CP032819.1"/>
</dbReference>
<dbReference type="KEGG" id="buy:D8S85_00530"/>
<dbReference type="Proteomes" id="UP000270673">
    <property type="component" value="Chromosome"/>
</dbReference>
<dbReference type="Pfam" id="PF17170">
    <property type="entry name" value="DUF5128"/>
    <property type="match status" value="1"/>
</dbReference>
<dbReference type="AlphaFoldDB" id="A0A3S9VNP6"/>
<dbReference type="SUPFAM" id="SSF75011">
    <property type="entry name" value="3-carboxy-cis,cis-mucoante lactonizing enzyme"/>
    <property type="match status" value="1"/>
</dbReference>
<protein>
    <submittedName>
        <fullName evidence="1">6-bladed beta-propeller</fullName>
    </submittedName>
</protein>
<name>A0A3S9VNP6_9BACT</name>
<dbReference type="EMBL" id="CP032819">
    <property type="protein sequence ID" value="AZS28182.1"/>
    <property type="molecule type" value="Genomic_DNA"/>
</dbReference>
<gene>
    <name evidence="1" type="ORF">D8S85_00530</name>
</gene>
<accession>A0A3S9VNP6</accession>
<proteinExistence type="predicted"/>
<reference evidence="1 2" key="1">
    <citation type="submission" date="2018-10" db="EMBL/GenBank/DDBJ databases">
        <title>Butyricimonas faecalis sp. nov., isolated from human faeces and emended description of the genus Butyricimonas.</title>
        <authorList>
            <person name="Le Roy T."/>
            <person name="Van der Smissen P."/>
            <person name="Paquot A."/>
            <person name="Delzenne N."/>
            <person name="Muccioli G."/>
            <person name="Collet J.-F."/>
            <person name="Cani P.D."/>
        </authorList>
    </citation>
    <scope>NUCLEOTIDE SEQUENCE [LARGE SCALE GENOMIC DNA]</scope>
    <source>
        <strain evidence="1 2">H184</strain>
    </source>
</reference>
<organism evidence="1 2">
    <name type="scientific">Butyricimonas faecalis</name>
    <dbReference type="NCBI Taxonomy" id="2093856"/>
    <lineage>
        <taxon>Bacteria</taxon>
        <taxon>Pseudomonadati</taxon>
        <taxon>Bacteroidota</taxon>
        <taxon>Bacteroidia</taxon>
        <taxon>Bacteroidales</taxon>
        <taxon>Odoribacteraceae</taxon>
        <taxon>Butyricimonas</taxon>
    </lineage>
</organism>
<evidence type="ECO:0000313" key="1">
    <source>
        <dbReference type="EMBL" id="AZS28182.1"/>
    </source>
</evidence>
<dbReference type="OrthoDB" id="1097750at2"/>
<evidence type="ECO:0000313" key="2">
    <source>
        <dbReference type="Proteomes" id="UP000270673"/>
    </source>
</evidence>